<keyword evidence="12" id="KW-1185">Reference proteome</keyword>
<dbReference type="SUPFAM" id="SSF52210">
    <property type="entry name" value="Succinyl-CoA synthetase domains"/>
    <property type="match status" value="1"/>
</dbReference>
<dbReference type="FunFam" id="3.30.470.20:FF:000002">
    <property type="entry name" value="Succinate--CoA ligase [ADP-forming] subunit beta"/>
    <property type="match status" value="1"/>
</dbReference>
<comment type="similarity">
    <text evidence="1 8">Belongs to the succinate/malate CoA ligase beta subunit family.</text>
</comment>
<name>A0A080N2L7_9BIFI</name>
<dbReference type="InterPro" id="IPR011761">
    <property type="entry name" value="ATP-grasp"/>
</dbReference>
<protein>
    <recommendedName>
        <fullName evidence="8">Succinate--CoA ligase [ADP-forming] subunit beta</fullName>
        <ecNumber evidence="8">6.2.1.5</ecNumber>
    </recommendedName>
    <alternativeName>
        <fullName evidence="8">Succinyl-CoA synthetase subunit beta</fullName>
        <shortName evidence="8">SCS-beta</shortName>
    </alternativeName>
</protein>
<proteinExistence type="inferred from homology"/>
<dbReference type="GO" id="GO:0004775">
    <property type="term" value="F:succinate-CoA ligase (ADP-forming) activity"/>
    <property type="evidence" value="ECO:0007669"/>
    <property type="project" value="UniProtKB-UniRule"/>
</dbReference>
<keyword evidence="3 8" id="KW-0436">Ligase</keyword>
<keyword evidence="5 8" id="KW-0547">Nucleotide-binding</keyword>
<feature type="binding site" evidence="8">
    <location>
        <position position="45"/>
    </location>
    <ligand>
        <name>ATP</name>
        <dbReference type="ChEBI" id="CHEBI:30616"/>
    </ligand>
</feature>
<evidence type="ECO:0000256" key="5">
    <source>
        <dbReference type="ARBA" id="ARBA00022741"/>
    </source>
</evidence>
<dbReference type="InterPro" id="IPR016102">
    <property type="entry name" value="Succinyl-CoA_synth-like"/>
</dbReference>
<dbReference type="Proteomes" id="UP000028730">
    <property type="component" value="Unassembled WGS sequence"/>
</dbReference>
<comment type="catalytic activity">
    <reaction evidence="8">
        <text>succinate + ATP + CoA = succinyl-CoA + ADP + phosphate</text>
        <dbReference type="Rhea" id="RHEA:17661"/>
        <dbReference type="ChEBI" id="CHEBI:30031"/>
        <dbReference type="ChEBI" id="CHEBI:30616"/>
        <dbReference type="ChEBI" id="CHEBI:43474"/>
        <dbReference type="ChEBI" id="CHEBI:57287"/>
        <dbReference type="ChEBI" id="CHEBI:57292"/>
        <dbReference type="ChEBI" id="CHEBI:456216"/>
        <dbReference type="EC" id="6.2.1.5"/>
    </reaction>
</comment>
<reference evidence="11 12" key="1">
    <citation type="journal article" date="2014" name="Appl. Environ. Microbiol.">
        <title>Genomic encyclopedia of type strains of the genus Bifidobacterium.</title>
        <authorList>
            <person name="Milani C."/>
            <person name="Lugli G.A."/>
            <person name="Duranti S."/>
            <person name="Turroni F."/>
            <person name="Bottacini F."/>
            <person name="Mangifesta M."/>
            <person name="Sanchez B."/>
            <person name="Viappiani A."/>
            <person name="Mancabelli L."/>
            <person name="Taminiau B."/>
            <person name="Delcenserie V."/>
            <person name="Barrangou R."/>
            <person name="Margolles A."/>
            <person name="van Sinderen D."/>
            <person name="Ventura M."/>
        </authorList>
    </citation>
    <scope>NUCLEOTIDE SEQUENCE [LARGE SCALE GENOMIC DNA]</scope>
    <source>
        <strain evidence="11 12">DSM 19703</strain>
    </source>
</reference>
<dbReference type="GO" id="GO:0004776">
    <property type="term" value="F:succinate-CoA ligase (GDP-forming) activity"/>
    <property type="evidence" value="ECO:0007669"/>
    <property type="project" value="RHEA"/>
</dbReference>
<keyword evidence="4 8" id="KW-0479">Metal-binding</keyword>
<dbReference type="HAMAP" id="MF_00558">
    <property type="entry name" value="Succ_CoA_beta"/>
    <property type="match status" value="1"/>
</dbReference>
<comment type="subunit">
    <text evidence="8">Heterotetramer of two alpha and two beta subunits.</text>
</comment>
<dbReference type="Gene3D" id="3.40.50.261">
    <property type="entry name" value="Succinyl-CoA synthetase domains"/>
    <property type="match status" value="1"/>
</dbReference>
<dbReference type="SUPFAM" id="SSF56059">
    <property type="entry name" value="Glutathione synthetase ATP-binding domain-like"/>
    <property type="match status" value="1"/>
</dbReference>
<evidence type="ECO:0000256" key="8">
    <source>
        <dbReference type="HAMAP-Rule" id="MF_00558"/>
    </source>
</evidence>
<comment type="caution">
    <text evidence="8">Lacks conserved residue(s) required for the propagation of feature annotation.</text>
</comment>
<dbReference type="FunFam" id="3.40.50.261:FF:000007">
    <property type="entry name" value="Succinate--CoA ligase [ADP-forming] subunit beta"/>
    <property type="match status" value="1"/>
</dbReference>
<gene>
    <name evidence="8" type="primary">sucC</name>
    <name evidence="11" type="ORF">BBOMB_0576</name>
</gene>
<comment type="caution">
    <text evidence="11">The sequence shown here is derived from an EMBL/GenBank/DDBJ whole genome shotgun (WGS) entry which is preliminary data.</text>
</comment>
<dbReference type="PIRSF" id="PIRSF001554">
    <property type="entry name" value="SucCS_beta"/>
    <property type="match status" value="1"/>
</dbReference>
<evidence type="ECO:0000256" key="6">
    <source>
        <dbReference type="ARBA" id="ARBA00022840"/>
    </source>
</evidence>
<comment type="cofactor">
    <cofactor evidence="8">
        <name>Mg(2+)</name>
        <dbReference type="ChEBI" id="CHEBI:18420"/>
    </cofactor>
    <text evidence="8">Binds 1 Mg(2+) ion per subunit.</text>
</comment>
<feature type="region of interest" description="Disordered" evidence="9">
    <location>
        <begin position="407"/>
        <end position="436"/>
    </location>
</feature>
<keyword evidence="7 8" id="KW-0460">Magnesium</keyword>
<dbReference type="InterPro" id="IPR013815">
    <property type="entry name" value="ATP_grasp_subdomain_1"/>
</dbReference>
<comment type="catalytic activity">
    <reaction evidence="8">
        <text>GTP + succinate + CoA = succinyl-CoA + GDP + phosphate</text>
        <dbReference type="Rhea" id="RHEA:22120"/>
        <dbReference type="ChEBI" id="CHEBI:30031"/>
        <dbReference type="ChEBI" id="CHEBI:37565"/>
        <dbReference type="ChEBI" id="CHEBI:43474"/>
        <dbReference type="ChEBI" id="CHEBI:57287"/>
        <dbReference type="ChEBI" id="CHEBI:57292"/>
        <dbReference type="ChEBI" id="CHEBI:58189"/>
    </reaction>
</comment>
<dbReference type="UniPathway" id="UPA00223">
    <property type="reaction ID" value="UER00999"/>
</dbReference>
<dbReference type="Pfam" id="PF00549">
    <property type="entry name" value="Ligase_CoA"/>
    <property type="match status" value="1"/>
</dbReference>
<dbReference type="GO" id="GO:0000287">
    <property type="term" value="F:magnesium ion binding"/>
    <property type="evidence" value="ECO:0007669"/>
    <property type="project" value="UniProtKB-UniRule"/>
</dbReference>
<dbReference type="STRING" id="1341695.BBOMB_0576"/>
<dbReference type="EMBL" id="ATLK01000001">
    <property type="protein sequence ID" value="KFF31237.1"/>
    <property type="molecule type" value="Genomic_DNA"/>
</dbReference>
<dbReference type="GO" id="GO:0006104">
    <property type="term" value="P:succinyl-CoA metabolic process"/>
    <property type="evidence" value="ECO:0007669"/>
    <property type="project" value="TreeGrafter"/>
</dbReference>
<evidence type="ECO:0000256" key="2">
    <source>
        <dbReference type="ARBA" id="ARBA00022532"/>
    </source>
</evidence>
<feature type="binding site" evidence="8">
    <location>
        <position position="99"/>
    </location>
    <ligand>
        <name>ATP</name>
        <dbReference type="ChEBI" id="CHEBI:30616"/>
    </ligand>
</feature>
<evidence type="ECO:0000256" key="7">
    <source>
        <dbReference type="ARBA" id="ARBA00022842"/>
    </source>
</evidence>
<dbReference type="GO" id="GO:0005524">
    <property type="term" value="F:ATP binding"/>
    <property type="evidence" value="ECO:0007669"/>
    <property type="project" value="UniProtKB-UniRule"/>
</dbReference>
<dbReference type="EC" id="6.2.1.5" evidence="8"/>
<feature type="binding site" evidence="8">
    <location>
        <position position="94"/>
    </location>
    <ligand>
        <name>ATP</name>
        <dbReference type="ChEBI" id="CHEBI:30616"/>
    </ligand>
</feature>
<feature type="binding site" evidence="8">
    <location>
        <position position="262"/>
    </location>
    <ligand>
        <name>substrate</name>
        <note>ligand shared with subunit alpha</note>
    </ligand>
</feature>
<dbReference type="NCBIfam" id="NF001913">
    <property type="entry name" value="PRK00696.1"/>
    <property type="match status" value="1"/>
</dbReference>
<feature type="binding site" evidence="8">
    <location>
        <position position="211"/>
    </location>
    <ligand>
        <name>Mg(2+)</name>
        <dbReference type="ChEBI" id="CHEBI:18420"/>
    </ligand>
</feature>
<dbReference type="InterPro" id="IPR005811">
    <property type="entry name" value="SUCC_ACL_C"/>
</dbReference>
<dbReference type="AlphaFoldDB" id="A0A080N2L7"/>
<feature type="binding site" evidence="8">
    <location>
        <begin position="325"/>
        <end position="327"/>
    </location>
    <ligand>
        <name>substrate</name>
        <note>ligand shared with subunit alpha</note>
    </ligand>
</feature>
<evidence type="ECO:0000313" key="11">
    <source>
        <dbReference type="EMBL" id="KFF31237.1"/>
    </source>
</evidence>
<evidence type="ECO:0000259" key="10">
    <source>
        <dbReference type="PROSITE" id="PS50975"/>
    </source>
</evidence>
<keyword evidence="2 8" id="KW-0816">Tricarboxylic acid cycle</keyword>
<dbReference type="InterPro" id="IPR013650">
    <property type="entry name" value="ATP-grasp_succ-CoA_synth-type"/>
</dbReference>
<evidence type="ECO:0000313" key="12">
    <source>
        <dbReference type="Proteomes" id="UP000028730"/>
    </source>
</evidence>
<evidence type="ECO:0000256" key="1">
    <source>
        <dbReference type="ARBA" id="ARBA00009182"/>
    </source>
</evidence>
<organism evidence="11 12">
    <name type="scientific">Bifidobacterium bombi DSM 19703</name>
    <dbReference type="NCBI Taxonomy" id="1341695"/>
    <lineage>
        <taxon>Bacteria</taxon>
        <taxon>Bacillati</taxon>
        <taxon>Actinomycetota</taxon>
        <taxon>Actinomycetes</taxon>
        <taxon>Bifidobacteriales</taxon>
        <taxon>Bifidobacteriaceae</taxon>
        <taxon>Bifidobacterium</taxon>
    </lineage>
</organism>
<dbReference type="Gene3D" id="3.30.470.20">
    <property type="entry name" value="ATP-grasp fold, B domain"/>
    <property type="match status" value="1"/>
</dbReference>
<evidence type="ECO:0000256" key="9">
    <source>
        <dbReference type="SAM" id="MobiDB-lite"/>
    </source>
</evidence>
<evidence type="ECO:0000256" key="3">
    <source>
        <dbReference type="ARBA" id="ARBA00022598"/>
    </source>
</evidence>
<comment type="function">
    <text evidence="8">Succinyl-CoA synthetase functions in the citric acid cycle (TCA), coupling the hydrolysis of succinyl-CoA to the synthesis of either ATP or GTP and thus represents the only step of substrate-level phosphorylation in the TCA. The beta subunit provides nucleotide specificity of the enzyme and binds the substrate succinate, while the binding sites for coenzyme A and phosphate are found in the alpha subunit.</text>
</comment>
<feature type="domain" description="ATP-grasp" evidence="10">
    <location>
        <begin position="9"/>
        <end position="216"/>
    </location>
</feature>
<dbReference type="Gene3D" id="3.30.1490.20">
    <property type="entry name" value="ATP-grasp fold, A domain"/>
    <property type="match status" value="1"/>
</dbReference>
<dbReference type="GO" id="GO:0005829">
    <property type="term" value="C:cytosol"/>
    <property type="evidence" value="ECO:0007669"/>
    <property type="project" value="TreeGrafter"/>
</dbReference>
<dbReference type="PANTHER" id="PTHR11815">
    <property type="entry name" value="SUCCINYL-COA SYNTHETASE BETA CHAIN"/>
    <property type="match status" value="1"/>
</dbReference>
<comment type="pathway">
    <text evidence="8">Carbohydrate metabolism; tricarboxylic acid cycle; succinate from succinyl-CoA (ligase route): step 1/1.</text>
</comment>
<dbReference type="PROSITE" id="PS50975">
    <property type="entry name" value="ATP_GRASP"/>
    <property type="match status" value="1"/>
</dbReference>
<accession>A0A080N2L7</accession>
<dbReference type="eggNOG" id="COG0045">
    <property type="taxonomic scope" value="Bacteria"/>
</dbReference>
<dbReference type="PANTHER" id="PTHR11815:SF10">
    <property type="entry name" value="SUCCINATE--COA LIGASE [GDP-FORMING] SUBUNIT BETA, MITOCHONDRIAL"/>
    <property type="match status" value="1"/>
</dbReference>
<dbReference type="GO" id="GO:0006099">
    <property type="term" value="P:tricarboxylic acid cycle"/>
    <property type="evidence" value="ECO:0007669"/>
    <property type="project" value="UniProtKB-UniRule"/>
</dbReference>
<evidence type="ECO:0000256" key="4">
    <source>
        <dbReference type="ARBA" id="ARBA00022723"/>
    </source>
</evidence>
<keyword evidence="6 8" id="KW-0067">ATP-binding</keyword>
<dbReference type="GO" id="GO:0042709">
    <property type="term" value="C:succinate-CoA ligase complex"/>
    <property type="evidence" value="ECO:0007669"/>
    <property type="project" value="TreeGrafter"/>
</dbReference>
<sequence>MDLYEYQARELLTAQNIATPDALYAKTSQEAVAAAERIGFPCVVKAQVKIGHRGQAGGVAMVNDAVEVERACARILPMSIGGHQVNGVLVAAAKNVLHEYYVSISLDRSSRDFDVLATANGGTEVEEIAKAHPESVKRLHISALETFDLDAARRMAQSIGFYHADVDQAAQVLLKMWKCFKDNDATLVEINPLAKVGDPDDESSKSLCALDAKISLDANASFRHKEWSSFRDDAQTDPFEVRARELGLHYVHLDGQVGVIGNGAGLVMSSLDAVSGAGLQQGTQVRPANFLDIGGGASSDVMRASLDIVLSDPQVRSVFINIYGGITSCEQVASGILEALEGLRSSVPIVVRFDGNEAGKGVRMLEEADDSRLRVCATMERAAQLSASLAASPSVADIHCETRHGVSSDTAVVQGHDESASSVADAPAEESMGGAR</sequence>
<dbReference type="InterPro" id="IPR005809">
    <property type="entry name" value="Succ_CoA_ligase-like_bsu"/>
</dbReference>
<feature type="binding site" evidence="8">
    <location>
        <position position="191"/>
    </location>
    <ligand>
        <name>Mg(2+)</name>
        <dbReference type="ChEBI" id="CHEBI:18420"/>
    </ligand>
</feature>
<dbReference type="OrthoDB" id="9802602at2"/>
<dbReference type="Pfam" id="PF08442">
    <property type="entry name" value="ATP-grasp_2"/>
    <property type="match status" value="1"/>
</dbReference>